<keyword evidence="1" id="KW-1133">Transmembrane helix</keyword>
<keyword evidence="3" id="KW-1185">Reference proteome</keyword>
<gene>
    <name evidence="2" type="ORF">IWX46DRAFT_580051</name>
</gene>
<sequence length="451" mass="50066">MRLLLLAGKASRAKVFWSSRATPIINIFPDKDSKMSALLILPEDVQEFFGMSFQQFERLAEKLETIDGDERLVDMDELSVAHQLTIFLTFCQNQGSMKHASSALSVPRATVEQAFTNVCRALLALYPFYVTPAVPETRASAVPALKGDARFEFFGRALDKIVGAATIIDIGEPLDLTSITTNRGGVQGSSTPNLEASLPNPFLVGTHYYKGPQRCVLVTDVHGTFTSVYTPNYDNTARDRDIFAFAVTCGVPPPRSTHLDTTQHWTYYLAPCQDLPASRHLPLLLPFTDAEYPETRDAQRHLSALIDADQVTRKMHAIFNLRHAQLFGLLGAKPVREFCEAFPVLEGGTAGRAVSGGLLKALVVLWNFLREDEITGKGRARGKGMKYFQWSTLFFFYFFPFLSRSMKSKRFPTAFKIAGGLRSAPFRRAGDSVVDCRETIGEMGGERIQGV</sequence>
<evidence type="ECO:0000313" key="3">
    <source>
        <dbReference type="Proteomes" id="UP001365128"/>
    </source>
</evidence>
<evidence type="ECO:0008006" key="4">
    <source>
        <dbReference type="Google" id="ProtNLM"/>
    </source>
</evidence>
<accession>A0ABR1MGV3</accession>
<reference evidence="2 3" key="1">
    <citation type="submission" date="2024-04" db="EMBL/GenBank/DDBJ databases">
        <title>Phyllosticta paracitricarpa is synonymous to the EU quarantine fungus P. citricarpa based on phylogenomic analyses.</title>
        <authorList>
            <consortium name="Lawrence Berkeley National Laboratory"/>
            <person name="Van Ingen-Buijs V.A."/>
            <person name="Van Westerhoven A.C."/>
            <person name="Haridas S."/>
            <person name="Skiadas P."/>
            <person name="Martin F."/>
            <person name="Groenewald J.Z."/>
            <person name="Crous P.W."/>
            <person name="Seidl M.F."/>
        </authorList>
    </citation>
    <scope>NUCLEOTIDE SEQUENCE [LARGE SCALE GENOMIC DNA]</scope>
    <source>
        <strain evidence="2 3">CBS 122670</strain>
    </source>
</reference>
<evidence type="ECO:0000313" key="2">
    <source>
        <dbReference type="EMBL" id="KAK7548866.1"/>
    </source>
</evidence>
<keyword evidence="1" id="KW-0472">Membrane</keyword>
<proteinExistence type="predicted"/>
<dbReference type="Proteomes" id="UP001365128">
    <property type="component" value="Unassembled WGS sequence"/>
</dbReference>
<comment type="caution">
    <text evidence="2">The sequence shown here is derived from an EMBL/GenBank/DDBJ whole genome shotgun (WGS) entry which is preliminary data.</text>
</comment>
<name>A0ABR1MGV3_9PEZI</name>
<organism evidence="2 3">
    <name type="scientific">Phyllosticta citricarpa</name>
    <dbReference type="NCBI Taxonomy" id="55181"/>
    <lineage>
        <taxon>Eukaryota</taxon>
        <taxon>Fungi</taxon>
        <taxon>Dikarya</taxon>
        <taxon>Ascomycota</taxon>
        <taxon>Pezizomycotina</taxon>
        <taxon>Dothideomycetes</taxon>
        <taxon>Dothideomycetes incertae sedis</taxon>
        <taxon>Botryosphaeriales</taxon>
        <taxon>Phyllostictaceae</taxon>
        <taxon>Phyllosticta</taxon>
    </lineage>
</organism>
<protein>
    <recommendedName>
        <fullName evidence="4">DDE Tnp4 domain-containing protein</fullName>
    </recommendedName>
</protein>
<keyword evidence="1" id="KW-0812">Transmembrane</keyword>
<feature type="transmembrane region" description="Helical" evidence="1">
    <location>
        <begin position="387"/>
        <end position="403"/>
    </location>
</feature>
<dbReference type="EMBL" id="JBBPDW010000010">
    <property type="protein sequence ID" value="KAK7548866.1"/>
    <property type="molecule type" value="Genomic_DNA"/>
</dbReference>
<evidence type="ECO:0000256" key="1">
    <source>
        <dbReference type="SAM" id="Phobius"/>
    </source>
</evidence>